<keyword evidence="6" id="KW-0865">Zymogen</keyword>
<name>A0A8S3YJD4_9EUPU</name>
<evidence type="ECO:0000256" key="7">
    <source>
        <dbReference type="RuleBase" id="RU003971"/>
    </source>
</evidence>
<evidence type="ECO:0000256" key="5">
    <source>
        <dbReference type="ARBA" id="ARBA00022807"/>
    </source>
</evidence>
<evidence type="ECO:0000256" key="2">
    <source>
        <dbReference type="ARBA" id="ARBA00022670"/>
    </source>
</evidence>
<dbReference type="GO" id="GO:0004197">
    <property type="term" value="F:cysteine-type endopeptidase activity"/>
    <property type="evidence" value="ECO:0007669"/>
    <property type="project" value="InterPro"/>
</dbReference>
<dbReference type="InterPro" id="IPR029030">
    <property type="entry name" value="Caspase-like_dom_sf"/>
</dbReference>
<evidence type="ECO:0000256" key="8">
    <source>
        <dbReference type="SAM" id="MobiDB-lite"/>
    </source>
</evidence>
<keyword evidence="5" id="KW-0788">Thiol protease</keyword>
<dbReference type="Pfam" id="PF00656">
    <property type="entry name" value="Peptidase_C14"/>
    <property type="match status" value="1"/>
</dbReference>
<dbReference type="Gene3D" id="3.40.50.1460">
    <property type="match status" value="1"/>
</dbReference>
<dbReference type="SUPFAM" id="SSF52129">
    <property type="entry name" value="Caspase-like"/>
    <property type="match status" value="1"/>
</dbReference>
<evidence type="ECO:0000259" key="9">
    <source>
        <dbReference type="PROSITE" id="PS50207"/>
    </source>
</evidence>
<comment type="similarity">
    <text evidence="1 7">Belongs to the peptidase C14A family.</text>
</comment>
<evidence type="ECO:0000256" key="4">
    <source>
        <dbReference type="ARBA" id="ARBA00022801"/>
    </source>
</evidence>
<reference evidence="11" key="1">
    <citation type="submission" date="2021-04" db="EMBL/GenBank/DDBJ databases">
        <authorList>
            <consortium name="Molecular Ecology Group"/>
        </authorList>
    </citation>
    <scope>NUCLEOTIDE SEQUENCE</scope>
</reference>
<feature type="region of interest" description="Disordered" evidence="8">
    <location>
        <begin position="154"/>
        <end position="183"/>
    </location>
</feature>
<dbReference type="CDD" id="cd00032">
    <property type="entry name" value="CASc"/>
    <property type="match status" value="1"/>
</dbReference>
<keyword evidence="3" id="KW-0053">Apoptosis</keyword>
<evidence type="ECO:0000259" key="10">
    <source>
        <dbReference type="PROSITE" id="PS50208"/>
    </source>
</evidence>
<dbReference type="InterPro" id="IPR011600">
    <property type="entry name" value="Pept_C14_caspase"/>
</dbReference>
<evidence type="ECO:0000313" key="12">
    <source>
        <dbReference type="Proteomes" id="UP000678393"/>
    </source>
</evidence>
<dbReference type="PANTHER" id="PTHR10454:SF232">
    <property type="entry name" value="AT03047P-RELATED"/>
    <property type="match status" value="1"/>
</dbReference>
<dbReference type="Proteomes" id="UP000678393">
    <property type="component" value="Unassembled WGS sequence"/>
</dbReference>
<dbReference type="InterPro" id="IPR002398">
    <property type="entry name" value="Pept_C14"/>
</dbReference>
<dbReference type="PRINTS" id="PR00376">
    <property type="entry name" value="IL1BCENZYME"/>
</dbReference>
<feature type="compositionally biased region" description="Low complexity" evidence="8">
    <location>
        <begin position="160"/>
        <end position="179"/>
    </location>
</feature>
<dbReference type="PROSITE" id="PS50207">
    <property type="entry name" value="CASPASE_P10"/>
    <property type="match status" value="1"/>
</dbReference>
<evidence type="ECO:0000256" key="1">
    <source>
        <dbReference type="ARBA" id="ARBA00010134"/>
    </source>
</evidence>
<keyword evidence="12" id="KW-1185">Reference proteome</keyword>
<feature type="non-terminal residue" evidence="11">
    <location>
        <position position="1"/>
    </location>
</feature>
<comment type="caution">
    <text evidence="11">The sequence shown here is derived from an EMBL/GenBank/DDBJ whole genome shotgun (WGS) entry which is preliminary data.</text>
</comment>
<dbReference type="InterPro" id="IPR002138">
    <property type="entry name" value="Pept_C14_p10"/>
</dbReference>
<dbReference type="OrthoDB" id="6116485at2759"/>
<dbReference type="GO" id="GO:0006508">
    <property type="term" value="P:proteolysis"/>
    <property type="evidence" value="ECO:0007669"/>
    <property type="project" value="UniProtKB-KW"/>
</dbReference>
<dbReference type="GO" id="GO:0043525">
    <property type="term" value="P:positive regulation of neuron apoptotic process"/>
    <property type="evidence" value="ECO:0007669"/>
    <property type="project" value="TreeGrafter"/>
</dbReference>
<dbReference type="EMBL" id="CAJHNH020000072">
    <property type="protein sequence ID" value="CAG5115060.1"/>
    <property type="molecule type" value="Genomic_DNA"/>
</dbReference>
<evidence type="ECO:0000256" key="6">
    <source>
        <dbReference type="ARBA" id="ARBA00023145"/>
    </source>
</evidence>
<evidence type="ECO:0000256" key="3">
    <source>
        <dbReference type="ARBA" id="ARBA00022703"/>
    </source>
</evidence>
<dbReference type="Gene3D" id="3.30.70.1470">
    <property type="entry name" value="Caspase-like"/>
    <property type="match status" value="1"/>
</dbReference>
<dbReference type="GO" id="GO:0006915">
    <property type="term" value="P:apoptotic process"/>
    <property type="evidence" value="ECO:0007669"/>
    <property type="project" value="UniProtKB-KW"/>
</dbReference>
<feature type="domain" description="Caspase family p10" evidence="9">
    <location>
        <begin position="194"/>
        <end position="288"/>
    </location>
</feature>
<accession>A0A8S3YJD4</accession>
<dbReference type="FunFam" id="3.40.50.1460:FF:000001">
    <property type="entry name" value="Caspase-3 preproprotein"/>
    <property type="match status" value="1"/>
</dbReference>
<dbReference type="GO" id="GO:0005737">
    <property type="term" value="C:cytoplasm"/>
    <property type="evidence" value="ECO:0007669"/>
    <property type="project" value="TreeGrafter"/>
</dbReference>
<sequence length="294" mass="33757">RRDVRPGAPSEPNEYNFNFKKRGLFILINNRHFEEEVGQHPREGSDVDAERLEERFQDLGFEVRRYDDVTCSKMTSLLYDAASQDHSEHDCFGCAILSYGREGMVYARDGHVSLDLLVLPFKGDRCPSLIGKPKLFFIQACQCRRHSIYLDPTSRQGKVSRSPSPVSPSSSRRSPMSPSFTGDDDPVDACGLVHMRKIPVEADCLFCVSTVPGYYSWRNNQDGSWFIQALCIVLENYSTKMELMHMLTHVNRIVAYEFASCSDREFGESMKQMPCIVSMLTRYVYFRPKKQDIR</sequence>
<keyword evidence="4" id="KW-0378">Hydrolase</keyword>
<feature type="domain" description="Caspase family p20" evidence="10">
    <location>
        <begin position="21"/>
        <end position="142"/>
    </location>
</feature>
<dbReference type="InterPro" id="IPR015917">
    <property type="entry name" value="Pept_C14A"/>
</dbReference>
<dbReference type="PANTHER" id="PTHR10454">
    <property type="entry name" value="CASPASE"/>
    <property type="match status" value="1"/>
</dbReference>
<evidence type="ECO:0000313" key="11">
    <source>
        <dbReference type="EMBL" id="CAG5115060.1"/>
    </source>
</evidence>
<evidence type="ECO:0008006" key="13">
    <source>
        <dbReference type="Google" id="ProtNLM"/>
    </source>
</evidence>
<dbReference type="PROSITE" id="PS50208">
    <property type="entry name" value="CASPASE_P20"/>
    <property type="match status" value="1"/>
</dbReference>
<gene>
    <name evidence="11" type="ORF">CUNI_LOCUS618</name>
</gene>
<dbReference type="InterPro" id="IPR001309">
    <property type="entry name" value="Pept_C14_p20"/>
</dbReference>
<keyword evidence="2" id="KW-0645">Protease</keyword>
<dbReference type="AlphaFoldDB" id="A0A8S3YJD4"/>
<proteinExistence type="inferred from homology"/>
<dbReference type="SMART" id="SM00115">
    <property type="entry name" value="CASc"/>
    <property type="match status" value="1"/>
</dbReference>
<protein>
    <recommendedName>
        <fullName evidence="13">Caspase-7</fullName>
    </recommendedName>
</protein>
<organism evidence="11 12">
    <name type="scientific">Candidula unifasciata</name>
    <dbReference type="NCBI Taxonomy" id="100452"/>
    <lineage>
        <taxon>Eukaryota</taxon>
        <taxon>Metazoa</taxon>
        <taxon>Spiralia</taxon>
        <taxon>Lophotrochozoa</taxon>
        <taxon>Mollusca</taxon>
        <taxon>Gastropoda</taxon>
        <taxon>Heterobranchia</taxon>
        <taxon>Euthyneura</taxon>
        <taxon>Panpulmonata</taxon>
        <taxon>Eupulmonata</taxon>
        <taxon>Stylommatophora</taxon>
        <taxon>Helicina</taxon>
        <taxon>Helicoidea</taxon>
        <taxon>Geomitridae</taxon>
        <taxon>Candidula</taxon>
    </lineage>
</organism>